<name>A0A6A0H3L4_HYAAZ</name>
<evidence type="ECO:0000256" key="3">
    <source>
        <dbReference type="ARBA" id="ARBA00022989"/>
    </source>
</evidence>
<evidence type="ECO:0000256" key="5">
    <source>
        <dbReference type="SAM" id="MobiDB-lite"/>
    </source>
</evidence>
<evidence type="ECO:0000256" key="2">
    <source>
        <dbReference type="ARBA" id="ARBA00022692"/>
    </source>
</evidence>
<keyword evidence="4 6" id="KW-0472">Membrane</keyword>
<dbReference type="InterPro" id="IPR005821">
    <property type="entry name" value="Ion_trans_dom"/>
</dbReference>
<protein>
    <recommendedName>
        <fullName evidence="7">Ion transport domain-containing protein</fullName>
    </recommendedName>
</protein>
<dbReference type="GO" id="GO:0005223">
    <property type="term" value="F:intracellularly cGMP-activated cation channel activity"/>
    <property type="evidence" value="ECO:0007669"/>
    <property type="project" value="TreeGrafter"/>
</dbReference>
<evidence type="ECO:0000259" key="7">
    <source>
        <dbReference type="Pfam" id="PF00520"/>
    </source>
</evidence>
<dbReference type="GO" id="GO:0017071">
    <property type="term" value="C:intracellular cyclic nucleotide activated cation channel complex"/>
    <property type="evidence" value="ECO:0007669"/>
    <property type="project" value="TreeGrafter"/>
</dbReference>
<accession>A0A6A0H3L4</accession>
<proteinExistence type="predicted"/>
<reference evidence="8" key="1">
    <citation type="submission" date="2014-08" db="EMBL/GenBank/DDBJ databases">
        <authorList>
            <person name="Murali S."/>
            <person name="Richards S."/>
            <person name="Bandaranaike D."/>
            <person name="Bellair M."/>
            <person name="Blankenburg K."/>
            <person name="Chao H."/>
            <person name="Dinh H."/>
            <person name="Doddapaneni H."/>
            <person name="Dugan-Rocha S."/>
            <person name="Elkadiri S."/>
            <person name="Gnanaolivu R."/>
            <person name="Hughes D."/>
            <person name="Lee S."/>
            <person name="Li M."/>
            <person name="Ming W."/>
            <person name="Munidasa M."/>
            <person name="Muniz J."/>
            <person name="Nguyen L."/>
            <person name="Osuji N."/>
            <person name="Pu L.-L."/>
            <person name="Puazo M."/>
            <person name="Skinner E."/>
            <person name="Qu C."/>
            <person name="Quiroz J."/>
            <person name="Raj R."/>
            <person name="Weissenberger G."/>
            <person name="Xin Y."/>
            <person name="Zou X."/>
            <person name="Han Y."/>
            <person name="Worley K."/>
            <person name="Muzny D."/>
            <person name="Gibbs R."/>
        </authorList>
    </citation>
    <scope>NUCLEOTIDE SEQUENCE</scope>
    <source>
        <strain evidence="8">HAZT.00-mixed</strain>
        <tissue evidence="8">Whole organism</tissue>
    </source>
</reference>
<dbReference type="Gene3D" id="1.10.287.70">
    <property type="match status" value="1"/>
</dbReference>
<dbReference type="GO" id="GO:0005222">
    <property type="term" value="F:intracellularly cAMP-activated cation channel activity"/>
    <property type="evidence" value="ECO:0007669"/>
    <property type="project" value="TreeGrafter"/>
</dbReference>
<dbReference type="Pfam" id="PF00520">
    <property type="entry name" value="Ion_trans"/>
    <property type="match status" value="1"/>
</dbReference>
<dbReference type="SUPFAM" id="SSF81324">
    <property type="entry name" value="Voltage-gated potassium channels"/>
    <property type="match status" value="1"/>
</dbReference>
<dbReference type="GO" id="GO:0044877">
    <property type="term" value="F:protein-containing complex binding"/>
    <property type="evidence" value="ECO:0007669"/>
    <property type="project" value="TreeGrafter"/>
</dbReference>
<feature type="domain" description="Ion transport" evidence="7">
    <location>
        <begin position="111"/>
        <end position="239"/>
    </location>
</feature>
<keyword evidence="3 6" id="KW-1133">Transmembrane helix</keyword>
<evidence type="ECO:0000256" key="4">
    <source>
        <dbReference type="ARBA" id="ARBA00023136"/>
    </source>
</evidence>
<dbReference type="PANTHER" id="PTHR45638:SF4">
    <property type="entry name" value="CYCLIC NUCLEOTIDE-BINDING DOMAIN-CONTAINING PROTEIN"/>
    <property type="match status" value="1"/>
</dbReference>
<feature type="compositionally biased region" description="Basic and acidic residues" evidence="5">
    <location>
        <begin position="76"/>
        <end position="85"/>
    </location>
</feature>
<dbReference type="PANTHER" id="PTHR45638">
    <property type="entry name" value="CYCLIC NUCLEOTIDE-GATED CATION CHANNEL SUBUNIT A"/>
    <property type="match status" value="1"/>
</dbReference>
<evidence type="ECO:0000256" key="1">
    <source>
        <dbReference type="ARBA" id="ARBA00004141"/>
    </source>
</evidence>
<dbReference type="GO" id="GO:0030553">
    <property type="term" value="F:cGMP binding"/>
    <property type="evidence" value="ECO:0007669"/>
    <property type="project" value="TreeGrafter"/>
</dbReference>
<dbReference type="InterPro" id="IPR050866">
    <property type="entry name" value="CNG_cation_channel"/>
</dbReference>
<feature type="region of interest" description="Disordered" evidence="5">
    <location>
        <begin position="76"/>
        <end position="104"/>
    </location>
</feature>
<reference evidence="8" key="3">
    <citation type="submission" date="2019-06" db="EMBL/GenBank/DDBJ databases">
        <authorList>
            <person name="Poynton C."/>
            <person name="Hasenbein S."/>
            <person name="Benoit J.B."/>
            <person name="Sepulveda M.S."/>
            <person name="Poelchau M.F."/>
            <person name="Murali S.C."/>
            <person name="Chen S."/>
            <person name="Glastad K.M."/>
            <person name="Werren J.H."/>
            <person name="Vineis J.H."/>
            <person name="Bowen J.L."/>
            <person name="Friedrich M."/>
            <person name="Jones J."/>
            <person name="Robertson H.M."/>
            <person name="Feyereisen R."/>
            <person name="Mechler-Hickson A."/>
            <person name="Mathers N."/>
            <person name="Lee C.E."/>
            <person name="Colbourne J.K."/>
            <person name="Biales A."/>
            <person name="Johnston J.S."/>
            <person name="Wellborn G.A."/>
            <person name="Rosendale A.J."/>
            <person name="Cridge A.G."/>
            <person name="Munoz-Torres M.C."/>
            <person name="Bain P.A."/>
            <person name="Manny A.R."/>
            <person name="Major K.M."/>
            <person name="Lambert F.N."/>
            <person name="Vulpe C.D."/>
            <person name="Tuck P."/>
            <person name="Blalock B.J."/>
            <person name="Lin Y.-Y."/>
            <person name="Smith M.E."/>
            <person name="Ochoa-Acuna H."/>
            <person name="Chen M.-J.M."/>
            <person name="Childers C.P."/>
            <person name="Qu J."/>
            <person name="Dugan S."/>
            <person name="Lee S.L."/>
            <person name="Chao H."/>
            <person name="Dinh H."/>
            <person name="Han Y."/>
            <person name="Doddapaneni H."/>
            <person name="Worley K.C."/>
            <person name="Muzny D.M."/>
            <person name="Gibbs R.A."/>
            <person name="Richards S."/>
        </authorList>
    </citation>
    <scope>NUCLEOTIDE SEQUENCE</scope>
    <source>
        <strain evidence="8">HAZT.00-mixed</strain>
        <tissue evidence="8">Whole organism</tissue>
    </source>
</reference>
<feature type="compositionally biased region" description="Basic and acidic residues" evidence="5">
    <location>
        <begin position="94"/>
        <end position="104"/>
    </location>
</feature>
<comment type="subcellular location">
    <subcellularLocation>
        <location evidence="1">Membrane</location>
        <topology evidence="1">Multi-pass membrane protein</topology>
    </subcellularLocation>
</comment>
<dbReference type="GO" id="GO:0005886">
    <property type="term" value="C:plasma membrane"/>
    <property type="evidence" value="ECO:0007669"/>
    <property type="project" value="TreeGrafter"/>
</dbReference>
<sequence length="268" mass="30232">MSPSSGIITSRRISLSGSHLNSGLQSPPPTSEVLRSTSVSRQSLLDIVSSKISVGSRKRFSRDSFSSSYVNRTRIASETDESRRTRDARRKDIRSRFKSDKTERHTNSPNLFRSIILIHYLLVTFHWNACVFYIIAKKTDCDSIFHLWISEPNSTSPNETHPHPASHHNTTHVVNADNDVMLAYLKSFYWCTLALTTIGDLRKPESKCGYIFQNFELMFGLLLFATVLGHVANIVTNVSAARKEFQGAFLEKFFSVTASVSHYLGSSY</sequence>
<organism evidence="8">
    <name type="scientific">Hyalella azteca</name>
    <name type="common">Amphipod</name>
    <dbReference type="NCBI Taxonomy" id="294128"/>
    <lineage>
        <taxon>Eukaryota</taxon>
        <taxon>Metazoa</taxon>
        <taxon>Ecdysozoa</taxon>
        <taxon>Arthropoda</taxon>
        <taxon>Crustacea</taxon>
        <taxon>Multicrustacea</taxon>
        <taxon>Malacostraca</taxon>
        <taxon>Eumalacostraca</taxon>
        <taxon>Peracarida</taxon>
        <taxon>Amphipoda</taxon>
        <taxon>Senticaudata</taxon>
        <taxon>Talitrida</taxon>
        <taxon>Talitroidea</taxon>
        <taxon>Hyalellidae</taxon>
        <taxon>Hyalella</taxon>
    </lineage>
</organism>
<evidence type="ECO:0000256" key="6">
    <source>
        <dbReference type="SAM" id="Phobius"/>
    </source>
</evidence>
<keyword evidence="2 6" id="KW-0812">Transmembrane</keyword>
<dbReference type="AlphaFoldDB" id="A0A6A0H3L4"/>
<feature type="transmembrane region" description="Helical" evidence="6">
    <location>
        <begin position="111"/>
        <end position="135"/>
    </location>
</feature>
<comment type="caution">
    <text evidence="8">The sequence shown here is derived from an EMBL/GenBank/DDBJ whole genome shotgun (WGS) entry which is preliminary data.</text>
</comment>
<dbReference type="EMBL" id="JQDR03008626">
    <property type="protein sequence ID" value="KAA0196887.1"/>
    <property type="molecule type" value="Genomic_DNA"/>
</dbReference>
<gene>
    <name evidence="8" type="ORF">HAZT_HAZT010812</name>
</gene>
<dbReference type="Proteomes" id="UP000711488">
    <property type="component" value="Unassembled WGS sequence"/>
</dbReference>
<reference evidence="8" key="2">
    <citation type="journal article" date="2018" name="Environ. Sci. Technol.">
        <title>The Toxicogenome of Hyalella azteca: A Model for Sediment Ecotoxicology and Evolutionary Toxicology.</title>
        <authorList>
            <person name="Poynton H.C."/>
            <person name="Hasenbein S."/>
            <person name="Benoit J.B."/>
            <person name="Sepulveda M.S."/>
            <person name="Poelchau M.F."/>
            <person name="Hughes D.S.T."/>
            <person name="Murali S.C."/>
            <person name="Chen S."/>
            <person name="Glastad K.M."/>
            <person name="Goodisman M.A.D."/>
            <person name="Werren J.H."/>
            <person name="Vineis J.H."/>
            <person name="Bowen J.L."/>
            <person name="Friedrich M."/>
            <person name="Jones J."/>
            <person name="Robertson H.M."/>
            <person name="Feyereisen R."/>
            <person name="Mechler-Hickson A."/>
            <person name="Mathers N."/>
            <person name="Lee C.E."/>
            <person name="Colbourne J.K."/>
            <person name="Biales A."/>
            <person name="Johnston J.S."/>
            <person name="Wellborn G.A."/>
            <person name="Rosendale A.J."/>
            <person name="Cridge A.G."/>
            <person name="Munoz-Torres M.C."/>
            <person name="Bain P.A."/>
            <person name="Manny A.R."/>
            <person name="Major K.M."/>
            <person name="Lambert F.N."/>
            <person name="Vulpe C.D."/>
            <person name="Tuck P."/>
            <person name="Blalock B.J."/>
            <person name="Lin Y.Y."/>
            <person name="Smith M.E."/>
            <person name="Ochoa-Acuna H."/>
            <person name="Chen M.M."/>
            <person name="Childers C.P."/>
            <person name="Qu J."/>
            <person name="Dugan S."/>
            <person name="Lee S.L."/>
            <person name="Chao H."/>
            <person name="Dinh H."/>
            <person name="Han Y."/>
            <person name="Doddapaneni H."/>
            <person name="Worley K.C."/>
            <person name="Muzny D.M."/>
            <person name="Gibbs R.A."/>
            <person name="Richards S."/>
        </authorList>
    </citation>
    <scope>NUCLEOTIDE SEQUENCE</scope>
    <source>
        <strain evidence="8">HAZT.00-mixed</strain>
        <tissue evidence="8">Whole organism</tissue>
    </source>
</reference>
<evidence type="ECO:0000313" key="8">
    <source>
        <dbReference type="EMBL" id="KAA0196887.1"/>
    </source>
</evidence>